<evidence type="ECO:0000313" key="5">
    <source>
        <dbReference type="EMBL" id="KAG6475399.1"/>
    </source>
</evidence>
<evidence type="ECO:0000256" key="2">
    <source>
        <dbReference type="ARBA" id="ARBA00005802"/>
    </source>
</evidence>
<dbReference type="PANTHER" id="PTHR33357:SF3">
    <property type="entry name" value="METALLOTHIONEIN-LIKE PROTEIN 3"/>
    <property type="match status" value="1"/>
</dbReference>
<dbReference type="GO" id="GO:0006878">
    <property type="term" value="P:intracellular copper ion homeostasis"/>
    <property type="evidence" value="ECO:0007669"/>
    <property type="project" value="InterPro"/>
</dbReference>
<organism evidence="5 6">
    <name type="scientific">Zingiber officinale</name>
    <name type="common">Ginger</name>
    <name type="synonym">Amomum zingiber</name>
    <dbReference type="NCBI Taxonomy" id="94328"/>
    <lineage>
        <taxon>Eukaryota</taxon>
        <taxon>Viridiplantae</taxon>
        <taxon>Streptophyta</taxon>
        <taxon>Embryophyta</taxon>
        <taxon>Tracheophyta</taxon>
        <taxon>Spermatophyta</taxon>
        <taxon>Magnoliopsida</taxon>
        <taxon>Liliopsida</taxon>
        <taxon>Zingiberales</taxon>
        <taxon>Zingiberaceae</taxon>
        <taxon>Zingiber</taxon>
    </lineage>
</organism>
<comment type="caution">
    <text evidence="5">The sequence shown here is derived from an EMBL/GenBank/DDBJ whole genome shotgun (WGS) entry which is preliminary data.</text>
</comment>
<accession>A0A8J5EW79</accession>
<evidence type="ECO:0000256" key="4">
    <source>
        <dbReference type="ARBA" id="ARBA00022851"/>
    </source>
</evidence>
<evidence type="ECO:0000256" key="1">
    <source>
        <dbReference type="ARBA" id="ARBA00002568"/>
    </source>
</evidence>
<keyword evidence="3" id="KW-0479">Metal-binding</keyword>
<reference evidence="5 6" key="1">
    <citation type="submission" date="2020-08" db="EMBL/GenBank/DDBJ databases">
        <title>Plant Genome Project.</title>
        <authorList>
            <person name="Zhang R.-G."/>
        </authorList>
    </citation>
    <scope>NUCLEOTIDE SEQUENCE [LARGE SCALE GENOMIC DNA]</scope>
    <source>
        <tissue evidence="5">Rhizome</tissue>
    </source>
</reference>
<proteinExistence type="inferred from homology"/>
<comment type="similarity">
    <text evidence="2">Belongs to the metallothionein superfamily. Type 15 family.</text>
</comment>
<dbReference type="GO" id="GO:0008270">
    <property type="term" value="F:zinc ion binding"/>
    <property type="evidence" value="ECO:0007669"/>
    <property type="project" value="InterPro"/>
</dbReference>
<evidence type="ECO:0000313" key="6">
    <source>
        <dbReference type="Proteomes" id="UP000734854"/>
    </source>
</evidence>
<gene>
    <name evidence="5" type="ORF">ZIOFF_064618</name>
</gene>
<dbReference type="GO" id="GO:0005507">
    <property type="term" value="F:copper ion binding"/>
    <property type="evidence" value="ECO:0007669"/>
    <property type="project" value="InterPro"/>
</dbReference>
<dbReference type="PANTHER" id="PTHR33357">
    <property type="entry name" value="METALLOTHIONEIN-LIKE PROTEIN 3"/>
    <property type="match status" value="1"/>
</dbReference>
<keyword evidence="4" id="KW-0480">Metal-thiolate cluster</keyword>
<dbReference type="EMBL" id="JACMSC010000018">
    <property type="protein sequence ID" value="KAG6475399.1"/>
    <property type="molecule type" value="Genomic_DNA"/>
</dbReference>
<name>A0A8J5EW79_ZINOF</name>
<dbReference type="InterPro" id="IPR044671">
    <property type="entry name" value="MT3"/>
</dbReference>
<protein>
    <submittedName>
        <fullName evidence="5">Uncharacterized protein</fullName>
    </submittedName>
</protein>
<evidence type="ECO:0000256" key="3">
    <source>
        <dbReference type="ARBA" id="ARBA00022723"/>
    </source>
</evidence>
<comment type="function">
    <text evidence="1">Metallothioneins have a high content of cysteine residues that bind various heavy metals.</text>
</comment>
<keyword evidence="6" id="KW-1185">Reference proteome</keyword>
<sequence length="67" mass="6859">MSTCGDCSCADKSQCVKKGTSYTVDIVETEKSYLNGPVVDGAASGEQNEPCQCGPACACVDCQCGVI</sequence>
<dbReference type="Proteomes" id="UP000734854">
    <property type="component" value="Unassembled WGS sequence"/>
</dbReference>
<dbReference type="AlphaFoldDB" id="A0A8J5EW79"/>